<evidence type="ECO:0000313" key="10">
    <source>
        <dbReference type="EMBL" id="CRG83625.1"/>
    </source>
</evidence>
<sequence length="1443" mass="157716">MAAEKPFCLRWGIMATGNIAYTFTKDLLSDPAKRGAKDVQHIVAAVASSSSAEKTQQFLDNLNLSCTGYSSYAELVADNNVAIVYVGTPHSHHFQHVMLALGAGKHVLCEKPLTVNAQQAKILCEEARKRNLFLMEAVWTRYLPLTIDIVDKIRRGSIGEVIRVIADTSFGDEVEKTWGTKHRMLNKDLAGGALLDLGIYSLTWVFHCLYHTLPEPQRKPPSAVAAQMTLNYLTGADEATSILLTFPTTTPNNVPEWKSQAIAMTNLRVSTDPDGKNTAGPAIRIQGTKGELQVEGPSFRPERYRIIPRNDAGVQGQACQIEQLIPEGDRGMYWEADEVARCTGILKMPSPLYYLSTVLAAVAGMAAGSVNTTVCNGKTFVYEELAGYGYLPSDFQDSYGDSVSLGSSIALDRKTWRQKGDVYEGVMYALPDRGWNTNGTLNFHGRIYKLHLTLTLKESATVESPSGPNLRITYLDSILLRDPLGKFLTGLDADASGPYINYSRVPGYPKFPEVPSANFTGDGFGGSGEGGFKMSLDSEGLALGAHGSFWVSDEYGPYIYQFSAEGHLLQAIRPPDAYVPIRNNSVSFSADSPPIYDPDLQVIPSDNPTGRDDNQGFEGLTISPDGKTLYALMQSALNQDGGLKKKERRHARFVVYDITKSGPQYSAEYVVPLPLYKDGGKVAAQSEIHYISETQFLVLARDSNSGHGQDSSESVYRHADVFDISNATNIKSANNDGYNGTVAPAGVLNSDITPAQYCSWLDFNVNSQLNRFGVHNGGEQDAWLLNEKWESLALLPVNLNGGKGNEDEYFLFSFSDNDFITQNGYMNFGQYPYADASGYNLDSQALVFKVKLPKGSNPLDCIFASYGNGGPPSILWTLANPGGGLRGSPGHNMSPPNQNVKSDQRDLDVTIFRKESVLAGYIPGGYSASRCLKLAGRSMSYAIFGFAGCAILFFGYDTAVMSQVNNNLDYEREMGVAGGSDRDAAAIGGLVSLWFGGFAIGAFVVGYLADSIGRLKTIQLGCLWGILGAALLASAQNITWLAFARVISGIGCGHLNTMVPVWTSELADPHLRGAFVAVQFTLAMVGSTIVYWMEFACLKTLSESFAWRFPLGFQIIFLLFILLAAPFYPESPRYLAMIGKMKEARSVLRTCRIDSNDEAIELEMRDIEYAMRVEASSTSVSFSSMLLKKDKLHTRRRVLLGAGIQVMQKCTGIDFISVYAPNMFALSGFTGDKPALLAGGNWFGYVAALALSIYLCDHVGRRKMMLTGCTLMGLVLIVGGVLSHETVSNTTTNPVKASKFGAGVAAVLYIYTFIYGSTWLTTCWVYPTEVFPLASRSKGAALATVAFSIAGGTINEIIPYLINAIGFWVFILFALVNLAMVVPIYLFYIETANRPLEDLDILFASKSPLSWKAEREFIFKLNERNDEMTRMDMKGENMEVEDA</sequence>
<dbReference type="SUPFAM" id="SSF75011">
    <property type="entry name" value="3-carboxy-cis,cis-mucoante lactonizing enzyme"/>
    <property type="match status" value="1"/>
</dbReference>
<keyword evidence="7 8" id="KW-0472">Membrane</keyword>
<evidence type="ECO:0000256" key="2">
    <source>
        <dbReference type="ARBA" id="ARBA00010928"/>
    </source>
</evidence>
<feature type="transmembrane region" description="Helical" evidence="8">
    <location>
        <begin position="1264"/>
        <end position="1282"/>
    </location>
</feature>
<organism evidence="10 11">
    <name type="scientific">Talaromyces islandicus</name>
    <name type="common">Penicillium islandicum</name>
    <dbReference type="NCBI Taxonomy" id="28573"/>
    <lineage>
        <taxon>Eukaryota</taxon>
        <taxon>Fungi</taxon>
        <taxon>Dikarya</taxon>
        <taxon>Ascomycota</taxon>
        <taxon>Pezizomycotina</taxon>
        <taxon>Eurotiomycetes</taxon>
        <taxon>Eurotiomycetidae</taxon>
        <taxon>Eurotiales</taxon>
        <taxon>Trichocomaceae</taxon>
        <taxon>Talaromyces</taxon>
        <taxon>Talaromyces sect. Islandici</taxon>
    </lineage>
</organism>
<feature type="transmembrane region" description="Helical" evidence="8">
    <location>
        <begin position="1302"/>
        <end position="1327"/>
    </location>
</feature>
<evidence type="ECO:0000256" key="1">
    <source>
        <dbReference type="ARBA" id="ARBA00004141"/>
    </source>
</evidence>
<keyword evidence="6 8" id="KW-1133">Transmembrane helix</keyword>
<dbReference type="Gene3D" id="3.40.50.720">
    <property type="entry name" value="NAD(P)-binding Rossmann-like Domain"/>
    <property type="match status" value="1"/>
</dbReference>
<dbReference type="PANTHER" id="PTHR37957">
    <property type="entry name" value="BLR7070 PROTEIN"/>
    <property type="match status" value="1"/>
</dbReference>
<dbReference type="GO" id="GO:0000166">
    <property type="term" value="F:nucleotide binding"/>
    <property type="evidence" value="ECO:0007669"/>
    <property type="project" value="InterPro"/>
</dbReference>
<dbReference type="SUPFAM" id="SSF51735">
    <property type="entry name" value="NAD(P)-binding Rossmann-fold domains"/>
    <property type="match status" value="1"/>
</dbReference>
<dbReference type="InterPro" id="IPR000683">
    <property type="entry name" value="Gfo/Idh/MocA-like_OxRdtase_N"/>
</dbReference>
<feature type="transmembrane region" description="Helical" evidence="8">
    <location>
        <begin position="1020"/>
        <end position="1036"/>
    </location>
</feature>
<feature type="transmembrane region" description="Helical" evidence="8">
    <location>
        <begin position="1368"/>
        <end position="1388"/>
    </location>
</feature>
<dbReference type="InterPro" id="IPR020846">
    <property type="entry name" value="MFS_dom"/>
</dbReference>
<dbReference type="GO" id="GO:0022857">
    <property type="term" value="F:transmembrane transporter activity"/>
    <property type="evidence" value="ECO:0007669"/>
    <property type="project" value="InterPro"/>
</dbReference>
<keyword evidence="11" id="KW-1185">Reference proteome</keyword>
<dbReference type="Gene3D" id="3.30.360.10">
    <property type="entry name" value="Dihydrodipicolinate Reductase, domain 2"/>
    <property type="match status" value="1"/>
</dbReference>
<dbReference type="OrthoDB" id="425936at2759"/>
<dbReference type="Proteomes" id="UP000054383">
    <property type="component" value="Unassembled WGS sequence"/>
</dbReference>
<dbReference type="PRINTS" id="PR00171">
    <property type="entry name" value="SUGRTRNSPORT"/>
</dbReference>
<feature type="transmembrane region" description="Helical" evidence="8">
    <location>
        <begin position="941"/>
        <end position="964"/>
    </location>
</feature>
<evidence type="ECO:0000256" key="4">
    <source>
        <dbReference type="ARBA" id="ARBA00022448"/>
    </source>
</evidence>
<feature type="transmembrane region" description="Helical" evidence="8">
    <location>
        <begin position="1105"/>
        <end position="1128"/>
    </location>
</feature>
<keyword evidence="10" id="KW-0762">Sugar transport</keyword>
<evidence type="ECO:0000256" key="5">
    <source>
        <dbReference type="ARBA" id="ARBA00022692"/>
    </source>
</evidence>
<keyword evidence="5 8" id="KW-0812">Transmembrane</keyword>
<comment type="subcellular location">
    <subcellularLocation>
        <location evidence="1">Membrane</location>
        <topology evidence="1">Multi-pass membrane protein</topology>
    </subcellularLocation>
</comment>
<dbReference type="SUPFAM" id="SSF103473">
    <property type="entry name" value="MFS general substrate transporter"/>
    <property type="match status" value="1"/>
</dbReference>
<dbReference type="Gene3D" id="1.20.1250.20">
    <property type="entry name" value="MFS general substrate transporter like domains"/>
    <property type="match status" value="1"/>
</dbReference>
<dbReference type="InterPro" id="IPR055170">
    <property type="entry name" value="GFO_IDH_MocA-like_dom"/>
</dbReference>
<dbReference type="Pfam" id="PF13449">
    <property type="entry name" value="Phytase-like"/>
    <property type="match status" value="1"/>
</dbReference>
<evidence type="ECO:0000256" key="8">
    <source>
        <dbReference type="SAM" id="Phobius"/>
    </source>
</evidence>
<dbReference type="SUPFAM" id="SSF55347">
    <property type="entry name" value="Glyceraldehyde-3-phosphate dehydrogenase-like, C-terminal domain"/>
    <property type="match status" value="1"/>
</dbReference>
<feature type="transmembrane region" description="Helical" evidence="8">
    <location>
        <begin position="1074"/>
        <end position="1093"/>
    </location>
</feature>
<protein>
    <submittedName>
        <fullName evidence="10">High-affinity glucose transporter</fullName>
    </submittedName>
</protein>
<keyword evidence="4" id="KW-0813">Transport</keyword>
<reference evidence="10 11" key="1">
    <citation type="submission" date="2015-04" db="EMBL/GenBank/DDBJ databases">
        <authorList>
            <person name="Syromyatnikov M.Y."/>
            <person name="Popov V.N."/>
        </authorList>
    </citation>
    <scope>NUCLEOTIDE SEQUENCE [LARGE SCALE GENOMIC DNA]</scope>
    <source>
        <strain evidence="10">WF-38-12</strain>
    </source>
</reference>
<feature type="transmembrane region" description="Helical" evidence="8">
    <location>
        <begin position="984"/>
        <end position="1008"/>
    </location>
</feature>
<comment type="similarity">
    <text evidence="2">Belongs to the Gfo/Idh/MocA family.</text>
</comment>
<feature type="transmembrane region" description="Helical" evidence="8">
    <location>
        <begin position="1042"/>
        <end position="1062"/>
    </location>
</feature>
<dbReference type="InterPro" id="IPR036259">
    <property type="entry name" value="MFS_trans_sf"/>
</dbReference>
<evidence type="ECO:0000256" key="6">
    <source>
        <dbReference type="ARBA" id="ARBA00022989"/>
    </source>
</evidence>
<feature type="transmembrane region" description="Helical" evidence="8">
    <location>
        <begin position="1339"/>
        <end position="1362"/>
    </location>
</feature>
<dbReference type="Pfam" id="PF01408">
    <property type="entry name" value="GFO_IDH_MocA"/>
    <property type="match status" value="1"/>
</dbReference>
<dbReference type="Pfam" id="PF22725">
    <property type="entry name" value="GFO_IDH_MocA_C3"/>
    <property type="match status" value="1"/>
</dbReference>
<feature type="transmembrane region" description="Helical" evidence="8">
    <location>
        <begin position="1240"/>
        <end position="1257"/>
    </location>
</feature>
<evidence type="ECO:0000259" key="9">
    <source>
        <dbReference type="PROSITE" id="PS50850"/>
    </source>
</evidence>
<accession>A0A0U1LL03</accession>
<evidence type="ECO:0000313" key="11">
    <source>
        <dbReference type="Proteomes" id="UP000054383"/>
    </source>
</evidence>
<dbReference type="PROSITE" id="PS50850">
    <property type="entry name" value="MFS"/>
    <property type="match status" value="1"/>
</dbReference>
<dbReference type="PANTHER" id="PTHR37957:SF1">
    <property type="entry name" value="PHYTASE-LIKE DOMAIN-CONTAINING PROTEIN"/>
    <property type="match status" value="1"/>
</dbReference>
<dbReference type="InterPro" id="IPR036291">
    <property type="entry name" value="NAD(P)-bd_dom_sf"/>
</dbReference>
<evidence type="ECO:0000256" key="3">
    <source>
        <dbReference type="ARBA" id="ARBA00010992"/>
    </source>
</evidence>
<dbReference type="InterPro" id="IPR027372">
    <property type="entry name" value="Phytase-like_dom"/>
</dbReference>
<feature type="domain" description="Major facilitator superfamily (MFS) profile" evidence="9">
    <location>
        <begin position="943"/>
        <end position="1392"/>
    </location>
</feature>
<name>A0A0U1LL03_TALIS</name>
<dbReference type="NCBIfam" id="TIGR00879">
    <property type="entry name" value="SP"/>
    <property type="match status" value="1"/>
</dbReference>
<dbReference type="GO" id="GO:0016020">
    <property type="term" value="C:membrane"/>
    <property type="evidence" value="ECO:0007669"/>
    <property type="project" value="UniProtKB-SubCell"/>
</dbReference>
<comment type="similarity">
    <text evidence="3">Belongs to the major facilitator superfamily. Sugar transporter (TC 2.A.1.1) family.</text>
</comment>
<evidence type="ECO:0000256" key="7">
    <source>
        <dbReference type="ARBA" id="ARBA00023136"/>
    </source>
</evidence>
<dbReference type="EMBL" id="CVMT01000001">
    <property type="protein sequence ID" value="CRG83625.1"/>
    <property type="molecule type" value="Genomic_DNA"/>
</dbReference>
<proteinExistence type="inferred from homology"/>
<gene>
    <name evidence="10" type="ORF">PISL3812_00979</name>
</gene>
<dbReference type="InterPro" id="IPR003663">
    <property type="entry name" value="Sugar/inositol_transpt"/>
</dbReference>
<dbReference type="InterPro" id="IPR005828">
    <property type="entry name" value="MFS_sugar_transport-like"/>
</dbReference>
<dbReference type="Pfam" id="PF00083">
    <property type="entry name" value="Sugar_tr"/>
    <property type="match status" value="1"/>
</dbReference>